<dbReference type="PANTHER" id="PTHR10472">
    <property type="entry name" value="D-TYROSYL-TRNA TYR DEACYLASE"/>
    <property type="match status" value="1"/>
</dbReference>
<keyword evidence="3 4" id="KW-0378">Hydrolase</keyword>
<evidence type="ECO:0000256" key="3">
    <source>
        <dbReference type="ARBA" id="ARBA00022801"/>
    </source>
</evidence>
<proteinExistence type="inferred from homology"/>
<evidence type="ECO:0000313" key="5">
    <source>
        <dbReference type="EMBL" id="ADL51813.1"/>
    </source>
</evidence>
<dbReference type="HAMAP" id="MF_00518">
    <property type="entry name" value="Deacylase_Dtd"/>
    <property type="match status" value="1"/>
</dbReference>
<dbReference type="KEGG" id="ccb:Clocel_2070"/>
<dbReference type="HOGENOM" id="CLU_076901_1_0_9"/>
<reference evidence="5 6" key="1">
    <citation type="submission" date="2010-08" db="EMBL/GenBank/DDBJ databases">
        <title>Complete sequence of Clostridium cellulovorans 743B.</title>
        <authorList>
            <consortium name="US DOE Joint Genome Institute"/>
            <person name="Lucas S."/>
            <person name="Copeland A."/>
            <person name="Lapidus A."/>
            <person name="Cheng J.-F."/>
            <person name="Bruce D."/>
            <person name="Goodwin L."/>
            <person name="Pitluck S."/>
            <person name="Chertkov O."/>
            <person name="Detter J.C."/>
            <person name="Han C."/>
            <person name="Tapia R."/>
            <person name="Land M."/>
            <person name="Hauser L."/>
            <person name="Chang Y.-J."/>
            <person name="Jeffries C."/>
            <person name="Kyrpides N."/>
            <person name="Ivanova N."/>
            <person name="Mikhailova N."/>
            <person name="Hemme C.L."/>
            <person name="Woyke T."/>
        </authorList>
    </citation>
    <scope>NUCLEOTIDE SEQUENCE [LARGE SCALE GENOMIC DNA]</scope>
    <source>
        <strain evidence="6">ATCC 35296 / DSM 3052 / OCM 3 / 743B</strain>
    </source>
</reference>
<gene>
    <name evidence="4" type="primary">dtd</name>
    <name evidence="5" type="ordered locus">Clocel_2070</name>
</gene>
<dbReference type="GO" id="GO:0005737">
    <property type="term" value="C:cytoplasm"/>
    <property type="evidence" value="ECO:0007669"/>
    <property type="project" value="UniProtKB-SubCell"/>
</dbReference>
<dbReference type="NCBIfam" id="TIGR00256">
    <property type="entry name" value="D-aminoacyl-tRNA deacylase"/>
    <property type="match status" value="1"/>
</dbReference>
<organism evidence="5 6">
    <name type="scientific">Clostridium cellulovorans (strain ATCC 35296 / DSM 3052 / OCM 3 / 743B)</name>
    <dbReference type="NCBI Taxonomy" id="573061"/>
    <lineage>
        <taxon>Bacteria</taxon>
        <taxon>Bacillati</taxon>
        <taxon>Bacillota</taxon>
        <taxon>Clostridia</taxon>
        <taxon>Eubacteriales</taxon>
        <taxon>Clostridiaceae</taxon>
        <taxon>Clostridium</taxon>
    </lineage>
</organism>
<evidence type="ECO:0000313" key="6">
    <source>
        <dbReference type="Proteomes" id="UP000002730"/>
    </source>
</evidence>
<dbReference type="CDD" id="cd00563">
    <property type="entry name" value="Dtyr_deacylase"/>
    <property type="match status" value="1"/>
</dbReference>
<dbReference type="AlphaFoldDB" id="D9SMU7"/>
<accession>D9SMU7</accession>
<dbReference type="RefSeq" id="WP_010076968.1">
    <property type="nucleotide sequence ID" value="NC_014393.1"/>
</dbReference>
<dbReference type="EC" id="3.1.1.96" evidence="4"/>
<sequence length="149" mass="16658">MRAVVQRVSESKVTVDNVVIGKISKGFNVLLGIGEEDTLNDVEYLAEKICNLRVFEDENQKLNKSLIDVHGEILIVSNFTIYGDCRRGRRPSFSSALSGEKAETLYEAFILACKKYINTVEHGQFGADMEVQIINDGPITLILDSKKNF</sequence>
<dbReference type="EMBL" id="CP002160">
    <property type="protein sequence ID" value="ADL51813.1"/>
    <property type="molecule type" value="Genomic_DNA"/>
</dbReference>
<evidence type="ECO:0000256" key="4">
    <source>
        <dbReference type="HAMAP-Rule" id="MF_00518"/>
    </source>
</evidence>
<keyword evidence="6" id="KW-1185">Reference proteome</keyword>
<dbReference type="GO" id="GO:0043908">
    <property type="term" value="F:Ser(Gly)-tRNA(Ala) hydrolase activity"/>
    <property type="evidence" value="ECO:0007669"/>
    <property type="project" value="UniProtKB-UniRule"/>
</dbReference>
<dbReference type="PANTHER" id="PTHR10472:SF5">
    <property type="entry name" value="D-AMINOACYL-TRNA DEACYLASE 1"/>
    <property type="match status" value="1"/>
</dbReference>
<dbReference type="GO" id="GO:0051500">
    <property type="term" value="F:D-tyrosyl-tRNA(Tyr) deacylase activity"/>
    <property type="evidence" value="ECO:0007669"/>
    <property type="project" value="TreeGrafter"/>
</dbReference>
<dbReference type="Gene3D" id="3.50.80.10">
    <property type="entry name" value="D-tyrosyl-tRNA(Tyr) deacylase"/>
    <property type="match status" value="1"/>
</dbReference>
<dbReference type="GO" id="GO:0000049">
    <property type="term" value="F:tRNA binding"/>
    <property type="evidence" value="ECO:0007669"/>
    <property type="project" value="UniProtKB-UniRule"/>
</dbReference>
<comment type="function">
    <text evidence="4">An aminoacyl-tRNA editing enzyme that deacylates mischarged D-aminoacyl-tRNAs. Also deacylates mischarged glycyl-tRNA(Ala), protecting cells against glycine mischarging by AlaRS. Acts via tRNA-based rather than protein-based catalysis; rejects L-amino acids rather than detecting D-amino acids in the active site. By recycling D-aminoacyl-tRNA to D-amino acids and free tRNA molecules, this enzyme counteracts the toxicity associated with the formation of D-aminoacyl-tRNA entities in vivo and helps enforce protein L-homochirality.</text>
</comment>
<dbReference type="STRING" id="573061.Clocel_2070"/>
<keyword evidence="4" id="KW-0963">Cytoplasm</keyword>
<comment type="catalytic activity">
    <reaction evidence="4">
        <text>glycyl-tRNA(Ala) + H2O = tRNA(Ala) + glycine + H(+)</text>
        <dbReference type="Rhea" id="RHEA:53744"/>
        <dbReference type="Rhea" id="RHEA-COMP:9657"/>
        <dbReference type="Rhea" id="RHEA-COMP:13640"/>
        <dbReference type="ChEBI" id="CHEBI:15377"/>
        <dbReference type="ChEBI" id="CHEBI:15378"/>
        <dbReference type="ChEBI" id="CHEBI:57305"/>
        <dbReference type="ChEBI" id="CHEBI:78442"/>
        <dbReference type="ChEBI" id="CHEBI:78522"/>
    </reaction>
</comment>
<dbReference type="Pfam" id="PF02580">
    <property type="entry name" value="Tyr_Deacylase"/>
    <property type="match status" value="1"/>
</dbReference>
<comment type="domain">
    <text evidence="4">A Gly-cisPro motif from one monomer fits into the active site of the other monomer to allow specific chiral rejection of L-amino acids.</text>
</comment>
<dbReference type="GO" id="GO:0019478">
    <property type="term" value="P:D-amino acid catabolic process"/>
    <property type="evidence" value="ECO:0007669"/>
    <property type="project" value="UniProtKB-UniRule"/>
</dbReference>
<dbReference type="InterPro" id="IPR003732">
    <property type="entry name" value="Daa-tRNA_deacyls_DTD"/>
</dbReference>
<dbReference type="Proteomes" id="UP000002730">
    <property type="component" value="Chromosome"/>
</dbReference>
<comment type="subcellular location">
    <subcellularLocation>
        <location evidence="4">Cytoplasm</location>
    </subcellularLocation>
</comment>
<evidence type="ECO:0000256" key="1">
    <source>
        <dbReference type="ARBA" id="ARBA00009673"/>
    </source>
</evidence>
<keyword evidence="4" id="KW-0694">RNA-binding</keyword>
<dbReference type="SUPFAM" id="SSF69500">
    <property type="entry name" value="DTD-like"/>
    <property type="match status" value="1"/>
</dbReference>
<dbReference type="eggNOG" id="COG1490">
    <property type="taxonomic scope" value="Bacteria"/>
</dbReference>
<keyword evidence="2 4" id="KW-0820">tRNA-binding</keyword>
<evidence type="ECO:0000256" key="2">
    <source>
        <dbReference type="ARBA" id="ARBA00022555"/>
    </source>
</evidence>
<dbReference type="EC" id="3.1.1.-" evidence="4"/>
<protein>
    <recommendedName>
        <fullName evidence="4">D-aminoacyl-tRNA deacylase</fullName>
        <shortName evidence="4">DTD</shortName>
        <ecNumber evidence="4">3.1.1.96</ecNumber>
    </recommendedName>
    <alternativeName>
        <fullName evidence="4">Gly-tRNA(Ala) deacylase</fullName>
        <ecNumber evidence="4">3.1.1.-</ecNumber>
    </alternativeName>
</protein>
<name>D9SMU7_CLOC7</name>
<comment type="subunit">
    <text evidence="4">Homodimer.</text>
</comment>
<comment type="similarity">
    <text evidence="1 4">Belongs to the DTD family.</text>
</comment>
<dbReference type="GO" id="GO:0106026">
    <property type="term" value="F:Gly-tRNA(Ala) deacylase activity"/>
    <property type="evidence" value="ECO:0007669"/>
    <property type="project" value="UniProtKB-UniRule"/>
</dbReference>
<dbReference type="OrthoDB" id="9801395at2"/>
<dbReference type="FunFam" id="3.50.80.10:FF:000001">
    <property type="entry name" value="D-aminoacyl-tRNA deacylase"/>
    <property type="match status" value="1"/>
</dbReference>
<comment type="catalytic activity">
    <reaction evidence="4">
        <text>a D-aminoacyl-tRNA + H2O = a tRNA + a D-alpha-amino acid + H(+)</text>
        <dbReference type="Rhea" id="RHEA:13953"/>
        <dbReference type="Rhea" id="RHEA-COMP:10123"/>
        <dbReference type="Rhea" id="RHEA-COMP:10124"/>
        <dbReference type="ChEBI" id="CHEBI:15377"/>
        <dbReference type="ChEBI" id="CHEBI:15378"/>
        <dbReference type="ChEBI" id="CHEBI:59871"/>
        <dbReference type="ChEBI" id="CHEBI:78442"/>
        <dbReference type="ChEBI" id="CHEBI:79333"/>
        <dbReference type="EC" id="3.1.1.96"/>
    </reaction>
</comment>
<feature type="short sequence motif" description="Gly-cisPro motif, important for rejection of L-amino acids" evidence="4">
    <location>
        <begin position="137"/>
        <end position="138"/>
    </location>
</feature>
<dbReference type="InterPro" id="IPR023509">
    <property type="entry name" value="DTD-like_sf"/>
</dbReference>